<name>A0ABW5D3S7_9BACT</name>
<keyword evidence="2" id="KW-1185">Reference proteome</keyword>
<protein>
    <recommendedName>
        <fullName evidence="3">Tetratricopeptide repeat protein</fullName>
    </recommendedName>
</protein>
<organism evidence="1 2">
    <name type="scientific">Pontibacter ruber</name>
    <dbReference type="NCBI Taxonomy" id="1343895"/>
    <lineage>
        <taxon>Bacteria</taxon>
        <taxon>Pseudomonadati</taxon>
        <taxon>Bacteroidota</taxon>
        <taxon>Cytophagia</taxon>
        <taxon>Cytophagales</taxon>
        <taxon>Hymenobacteraceae</taxon>
        <taxon>Pontibacter</taxon>
    </lineage>
</organism>
<comment type="caution">
    <text evidence="1">The sequence shown here is derived from an EMBL/GenBank/DDBJ whole genome shotgun (WGS) entry which is preliminary data.</text>
</comment>
<evidence type="ECO:0000313" key="2">
    <source>
        <dbReference type="Proteomes" id="UP001597374"/>
    </source>
</evidence>
<dbReference type="RefSeq" id="WP_250431879.1">
    <property type="nucleotide sequence ID" value="NZ_JALPRR010000004.1"/>
</dbReference>
<gene>
    <name evidence="1" type="ORF">ACFSKP_18115</name>
</gene>
<sequence>MNLATFKQSLPEAAPPPELSVYLQALWHEAKGNWEKAHVLIQDLPDQTAAWIHAYLHRKEGDTWNADYWYRKAGRKRPQQTLEEEWQSIATALLEEV</sequence>
<reference evidence="2" key="1">
    <citation type="journal article" date="2019" name="Int. J. Syst. Evol. Microbiol.">
        <title>The Global Catalogue of Microorganisms (GCM) 10K type strain sequencing project: providing services to taxonomists for standard genome sequencing and annotation.</title>
        <authorList>
            <consortium name="The Broad Institute Genomics Platform"/>
            <consortium name="The Broad Institute Genome Sequencing Center for Infectious Disease"/>
            <person name="Wu L."/>
            <person name="Ma J."/>
        </authorList>
    </citation>
    <scope>NUCLEOTIDE SEQUENCE [LARGE SCALE GENOMIC DNA]</scope>
    <source>
        <strain evidence="2">CGMCC 4.1782</strain>
    </source>
</reference>
<proteinExistence type="predicted"/>
<evidence type="ECO:0000313" key="1">
    <source>
        <dbReference type="EMBL" id="MFD2248189.1"/>
    </source>
</evidence>
<dbReference type="EMBL" id="JBHUIM010000003">
    <property type="protein sequence ID" value="MFD2248189.1"/>
    <property type="molecule type" value="Genomic_DNA"/>
</dbReference>
<accession>A0ABW5D3S7</accession>
<evidence type="ECO:0008006" key="3">
    <source>
        <dbReference type="Google" id="ProtNLM"/>
    </source>
</evidence>
<dbReference type="Proteomes" id="UP001597374">
    <property type="component" value="Unassembled WGS sequence"/>
</dbReference>